<organism evidence="2 3">
    <name type="scientific">Dorcoceras hygrometricum</name>
    <dbReference type="NCBI Taxonomy" id="472368"/>
    <lineage>
        <taxon>Eukaryota</taxon>
        <taxon>Viridiplantae</taxon>
        <taxon>Streptophyta</taxon>
        <taxon>Embryophyta</taxon>
        <taxon>Tracheophyta</taxon>
        <taxon>Spermatophyta</taxon>
        <taxon>Magnoliopsida</taxon>
        <taxon>eudicotyledons</taxon>
        <taxon>Gunneridae</taxon>
        <taxon>Pentapetalae</taxon>
        <taxon>asterids</taxon>
        <taxon>lamiids</taxon>
        <taxon>Lamiales</taxon>
        <taxon>Gesneriaceae</taxon>
        <taxon>Didymocarpoideae</taxon>
        <taxon>Trichosporeae</taxon>
        <taxon>Loxocarpinae</taxon>
        <taxon>Dorcoceras</taxon>
    </lineage>
</organism>
<name>A0A2Z7B9U3_9LAMI</name>
<gene>
    <name evidence="2" type="ORF">F511_33841</name>
</gene>
<feature type="region of interest" description="Disordered" evidence="1">
    <location>
        <begin position="1"/>
        <end position="29"/>
    </location>
</feature>
<protein>
    <submittedName>
        <fullName evidence="2">Uncharacterized protein</fullName>
    </submittedName>
</protein>
<reference evidence="2 3" key="1">
    <citation type="journal article" date="2015" name="Proc. Natl. Acad. Sci. U.S.A.">
        <title>The resurrection genome of Boea hygrometrica: A blueprint for survival of dehydration.</title>
        <authorList>
            <person name="Xiao L."/>
            <person name="Yang G."/>
            <person name="Zhang L."/>
            <person name="Yang X."/>
            <person name="Zhao S."/>
            <person name="Ji Z."/>
            <person name="Zhou Q."/>
            <person name="Hu M."/>
            <person name="Wang Y."/>
            <person name="Chen M."/>
            <person name="Xu Y."/>
            <person name="Jin H."/>
            <person name="Xiao X."/>
            <person name="Hu G."/>
            <person name="Bao F."/>
            <person name="Hu Y."/>
            <person name="Wan P."/>
            <person name="Li L."/>
            <person name="Deng X."/>
            <person name="Kuang T."/>
            <person name="Xiang C."/>
            <person name="Zhu J.K."/>
            <person name="Oliver M.J."/>
            <person name="He Y."/>
        </authorList>
    </citation>
    <scope>NUCLEOTIDE SEQUENCE [LARGE SCALE GENOMIC DNA]</scope>
    <source>
        <strain evidence="3">cv. XS01</strain>
    </source>
</reference>
<accession>A0A2Z7B9U3</accession>
<feature type="compositionally biased region" description="Low complexity" evidence="1">
    <location>
        <begin position="17"/>
        <end position="29"/>
    </location>
</feature>
<proteinExistence type="predicted"/>
<evidence type="ECO:0000256" key="1">
    <source>
        <dbReference type="SAM" id="MobiDB-lite"/>
    </source>
</evidence>
<keyword evidence="3" id="KW-1185">Reference proteome</keyword>
<feature type="compositionally biased region" description="Low complexity" evidence="1">
    <location>
        <begin position="80"/>
        <end position="95"/>
    </location>
</feature>
<evidence type="ECO:0000313" key="2">
    <source>
        <dbReference type="EMBL" id="KZV28564.1"/>
    </source>
</evidence>
<dbReference type="Proteomes" id="UP000250235">
    <property type="component" value="Unassembled WGS sequence"/>
</dbReference>
<dbReference type="EMBL" id="KV010083">
    <property type="protein sequence ID" value="KZV28564.1"/>
    <property type="molecule type" value="Genomic_DNA"/>
</dbReference>
<evidence type="ECO:0000313" key="3">
    <source>
        <dbReference type="Proteomes" id="UP000250235"/>
    </source>
</evidence>
<dbReference type="AlphaFoldDB" id="A0A2Z7B9U3"/>
<sequence>MQLLKDYNPETQRLGATTPPSLSYLSTTTESSKTVKGRIFTYPNKLGSNTSRKHEGEVYAILFHLLRRLRKGYETKRLSNRSPTLPLSLSSELSTVGNRDEEGYC</sequence>
<feature type="region of interest" description="Disordered" evidence="1">
    <location>
        <begin position="77"/>
        <end position="105"/>
    </location>
</feature>